<evidence type="ECO:0000313" key="13">
    <source>
        <dbReference type="RefSeq" id="XP_010268063.1"/>
    </source>
</evidence>
<evidence type="ECO:0000256" key="3">
    <source>
        <dbReference type="ARBA" id="ARBA00023015"/>
    </source>
</evidence>
<feature type="region of interest" description="Disordered" evidence="8">
    <location>
        <begin position="492"/>
        <end position="529"/>
    </location>
</feature>
<dbReference type="PANTHER" id="PTHR31713">
    <property type="entry name" value="OS02G0177800 PROTEIN"/>
    <property type="match status" value="1"/>
</dbReference>
<dbReference type="InterPro" id="IPR046829">
    <property type="entry name" value="Calmod_bind_C"/>
</dbReference>
<dbReference type="RefSeq" id="XP_010268063.1">
    <property type="nucleotide sequence ID" value="XM_010269761.2"/>
</dbReference>
<dbReference type="Proteomes" id="UP000189703">
    <property type="component" value="Unplaced"/>
</dbReference>
<evidence type="ECO:0000256" key="6">
    <source>
        <dbReference type="ARBA" id="ARBA00023163"/>
    </source>
</evidence>
<comment type="similarity">
    <text evidence="2">Belongs to the plant ACBP60 protein family.</text>
</comment>
<dbReference type="Pfam" id="PF20451">
    <property type="entry name" value="Calmod_bind_M"/>
    <property type="match status" value="1"/>
</dbReference>
<dbReference type="InParanoid" id="A0A1U8AYA7"/>
<keyword evidence="12" id="KW-1185">Reference proteome</keyword>
<feature type="domain" description="Calmodulin binding protein C-terminal" evidence="11">
    <location>
        <begin position="350"/>
        <end position="410"/>
    </location>
</feature>
<gene>
    <name evidence="13" type="primary">LOC104605135</name>
</gene>
<sequence>MDSESLSYRHSTEDNPLLVFLCNYYSLSLLFLSVDNLLRYFHGENDALEVPVQAPKRPHTLPTAGIEVMRGLSMHDFLSKLEPFLRSVVREEVERGMLLYMQSSPKPSLNQLEESGSRGWQLHFINRLPGTLFTGSRIEAENGEPLKIVIVDASSKSITTYGPLSSIKIEILVLDGDFGADEEEDWTEKEFDNSVIREREGKRPLVTGDLVITMKDGVGLLGEIAFTDNSSWIRSRKFRLGARAVQSTCGEERIREARSGAFIVKDHRGELYKKHHPPSFNDEVWRLERIGKDGAFHTRLASKGVKTVQDFLRLYVIDQSLLRSILGSGMSNKTWETIVQHATACILDDKFYTYYSANQKVELFFNSIYEVIGATFEGHYHSLANLNTSQMILVEGLKRQAYRNVNDIVEMKETPADGPMRPLPLLQVGAIQGSSLDVQHPDLPFSLQELAADQMVKQSGFNNLPNPATFIQEDHGQSKGVGDMQECHPTQLFTPIERNDLSTTDISTGPYRSDMSDWATGGSSGPVMPGGHLVGEGNPKFQFQNWFPLPATWDQGNGLFLGSGDETGISFLSSLPDLSVHVSRSCKPNMGWFKLRAAVKWGISVRRDLAAKRRARLLQLGY</sequence>
<dbReference type="eggNOG" id="ENOG502QWE3">
    <property type="taxonomic scope" value="Eukaryota"/>
</dbReference>
<dbReference type="Pfam" id="PF20452">
    <property type="entry name" value="Calmod_bind_C"/>
    <property type="match status" value="1"/>
</dbReference>
<reference evidence="13" key="1">
    <citation type="submission" date="2025-08" db="UniProtKB">
        <authorList>
            <consortium name="RefSeq"/>
        </authorList>
    </citation>
    <scope>IDENTIFICATION</scope>
</reference>
<keyword evidence="7" id="KW-0539">Nucleus</keyword>
<dbReference type="KEGG" id="nnu:104605135"/>
<name>A0A1U8AYA7_NELNU</name>
<dbReference type="GO" id="GO:0080142">
    <property type="term" value="P:regulation of salicylic acid biosynthetic process"/>
    <property type="evidence" value="ECO:0000318"/>
    <property type="project" value="GO_Central"/>
</dbReference>
<evidence type="ECO:0000256" key="1">
    <source>
        <dbReference type="ARBA" id="ARBA00004123"/>
    </source>
</evidence>
<keyword evidence="5" id="KW-0010">Activator</keyword>
<evidence type="ECO:0000256" key="5">
    <source>
        <dbReference type="ARBA" id="ARBA00023159"/>
    </source>
</evidence>
<feature type="domain" description="Calmodulin binding protein-like N-terminal" evidence="9">
    <location>
        <begin position="120"/>
        <end position="267"/>
    </location>
</feature>
<dbReference type="STRING" id="4432.A0A1U8AYA7"/>
<dbReference type="GO" id="GO:0005516">
    <property type="term" value="F:calmodulin binding"/>
    <property type="evidence" value="ECO:0007669"/>
    <property type="project" value="InterPro"/>
</dbReference>
<evidence type="ECO:0000259" key="10">
    <source>
        <dbReference type="Pfam" id="PF20451"/>
    </source>
</evidence>
<dbReference type="GO" id="GO:0003700">
    <property type="term" value="F:DNA-binding transcription factor activity"/>
    <property type="evidence" value="ECO:0000318"/>
    <property type="project" value="GO_Central"/>
</dbReference>
<organism evidence="12 13">
    <name type="scientific">Nelumbo nucifera</name>
    <name type="common">Sacred lotus</name>
    <dbReference type="NCBI Taxonomy" id="4432"/>
    <lineage>
        <taxon>Eukaryota</taxon>
        <taxon>Viridiplantae</taxon>
        <taxon>Streptophyta</taxon>
        <taxon>Embryophyta</taxon>
        <taxon>Tracheophyta</taxon>
        <taxon>Spermatophyta</taxon>
        <taxon>Magnoliopsida</taxon>
        <taxon>Proteales</taxon>
        <taxon>Nelumbonaceae</taxon>
        <taxon>Nelumbo</taxon>
    </lineage>
</organism>
<evidence type="ECO:0000313" key="12">
    <source>
        <dbReference type="Proteomes" id="UP000189703"/>
    </source>
</evidence>
<dbReference type="GeneID" id="104605135"/>
<proteinExistence type="inferred from homology"/>
<evidence type="ECO:0000256" key="2">
    <source>
        <dbReference type="ARBA" id="ARBA00007214"/>
    </source>
</evidence>
<comment type="subcellular location">
    <subcellularLocation>
        <location evidence="1">Nucleus</location>
    </subcellularLocation>
</comment>
<keyword evidence="3" id="KW-0805">Transcription regulation</keyword>
<keyword evidence="4" id="KW-0238">DNA-binding</keyword>
<dbReference type="GO" id="GO:0005634">
    <property type="term" value="C:nucleus"/>
    <property type="evidence" value="ECO:0000318"/>
    <property type="project" value="GO_Central"/>
</dbReference>
<feature type="domain" description="Calmodulin binding protein central" evidence="10">
    <location>
        <begin position="281"/>
        <end position="345"/>
    </location>
</feature>
<evidence type="ECO:0000259" key="11">
    <source>
        <dbReference type="Pfam" id="PF20452"/>
    </source>
</evidence>
<dbReference type="Pfam" id="PF07887">
    <property type="entry name" value="Calmodulin_bind"/>
    <property type="match status" value="1"/>
</dbReference>
<dbReference type="GO" id="GO:0043565">
    <property type="term" value="F:sequence-specific DNA binding"/>
    <property type="evidence" value="ECO:0000318"/>
    <property type="project" value="GO_Central"/>
</dbReference>
<evidence type="ECO:0000256" key="8">
    <source>
        <dbReference type="SAM" id="MobiDB-lite"/>
    </source>
</evidence>
<dbReference type="PANTHER" id="PTHR31713:SF43">
    <property type="entry name" value="CALMODULIN-BINDING PROTEIN 60 G"/>
    <property type="match status" value="1"/>
</dbReference>
<dbReference type="AlphaFoldDB" id="A0A1U8AYA7"/>
<keyword evidence="6" id="KW-0804">Transcription</keyword>
<accession>A0A1U8AYA7</accession>
<dbReference type="InterPro" id="IPR046830">
    <property type="entry name" value="Calmod_bind_M"/>
</dbReference>
<dbReference type="InterPro" id="IPR012416">
    <property type="entry name" value="CBP60"/>
</dbReference>
<evidence type="ECO:0000256" key="4">
    <source>
        <dbReference type="ARBA" id="ARBA00023125"/>
    </source>
</evidence>
<protein>
    <submittedName>
        <fullName evidence="13">Calmodulin-binding protein 60 D-like isoform X1</fullName>
    </submittedName>
</protein>
<dbReference type="OrthoDB" id="748178at2759"/>
<evidence type="ECO:0000256" key="7">
    <source>
        <dbReference type="ARBA" id="ARBA00023242"/>
    </source>
</evidence>
<evidence type="ECO:0000259" key="9">
    <source>
        <dbReference type="Pfam" id="PF07887"/>
    </source>
</evidence>
<dbReference type="OMA" id="RMARPLY"/>
<dbReference type="InterPro" id="IPR046831">
    <property type="entry name" value="Calmodulin_bind_N"/>
</dbReference>